<dbReference type="AlphaFoldDB" id="A0ABD0M7G4"/>
<gene>
    <name evidence="2" type="ORF">BaRGS_00001370</name>
</gene>
<proteinExistence type="predicted"/>
<dbReference type="EMBL" id="JACVVK020000004">
    <property type="protein sequence ID" value="KAK7507435.1"/>
    <property type="molecule type" value="Genomic_DNA"/>
</dbReference>
<feature type="region of interest" description="Disordered" evidence="1">
    <location>
        <begin position="13"/>
        <end position="37"/>
    </location>
</feature>
<evidence type="ECO:0000313" key="3">
    <source>
        <dbReference type="Proteomes" id="UP001519460"/>
    </source>
</evidence>
<dbReference type="Proteomes" id="UP001519460">
    <property type="component" value="Unassembled WGS sequence"/>
</dbReference>
<comment type="caution">
    <text evidence="2">The sequence shown here is derived from an EMBL/GenBank/DDBJ whole genome shotgun (WGS) entry which is preliminary data.</text>
</comment>
<evidence type="ECO:0000313" key="2">
    <source>
        <dbReference type="EMBL" id="KAK7507435.1"/>
    </source>
</evidence>
<reference evidence="2 3" key="1">
    <citation type="journal article" date="2023" name="Sci. Data">
        <title>Genome assembly of the Korean intertidal mud-creeper Batillaria attramentaria.</title>
        <authorList>
            <person name="Patra A.K."/>
            <person name="Ho P.T."/>
            <person name="Jun S."/>
            <person name="Lee S.J."/>
            <person name="Kim Y."/>
            <person name="Won Y.J."/>
        </authorList>
    </citation>
    <scope>NUCLEOTIDE SEQUENCE [LARGE SCALE GENOMIC DNA]</scope>
    <source>
        <strain evidence="2">Wonlab-2016</strain>
    </source>
</reference>
<evidence type="ECO:0000256" key="1">
    <source>
        <dbReference type="SAM" id="MobiDB-lite"/>
    </source>
</evidence>
<protein>
    <submittedName>
        <fullName evidence="2">Uncharacterized protein</fullName>
    </submittedName>
</protein>
<keyword evidence="3" id="KW-1185">Reference proteome</keyword>
<sequence length="80" mass="9039">MIRWPSATSRYTWPRLNITDPSPPLPHTLPPPSPTPFPVSHVHPSPFTYFLILPPVRHFLDTDLQETGLPSVSTARKCAR</sequence>
<accession>A0ABD0M7G4</accession>
<organism evidence="2 3">
    <name type="scientific">Batillaria attramentaria</name>
    <dbReference type="NCBI Taxonomy" id="370345"/>
    <lineage>
        <taxon>Eukaryota</taxon>
        <taxon>Metazoa</taxon>
        <taxon>Spiralia</taxon>
        <taxon>Lophotrochozoa</taxon>
        <taxon>Mollusca</taxon>
        <taxon>Gastropoda</taxon>
        <taxon>Caenogastropoda</taxon>
        <taxon>Sorbeoconcha</taxon>
        <taxon>Cerithioidea</taxon>
        <taxon>Batillariidae</taxon>
        <taxon>Batillaria</taxon>
    </lineage>
</organism>
<name>A0ABD0M7G4_9CAEN</name>
<feature type="compositionally biased region" description="Pro residues" evidence="1">
    <location>
        <begin position="21"/>
        <end position="37"/>
    </location>
</feature>